<keyword evidence="4 10" id="KW-1003">Cell membrane</keyword>
<protein>
    <recommendedName>
        <fullName evidence="3 9">Flagellar biosynthetic protein FliR</fullName>
    </recommendedName>
</protein>
<keyword evidence="11" id="KW-0966">Cell projection</keyword>
<reference evidence="11 12" key="1">
    <citation type="submission" date="2019-06" db="EMBL/GenBank/DDBJ databases">
        <title>Genome analyses of bacteria isolated from kimchi.</title>
        <authorList>
            <person name="Lee S."/>
            <person name="Ahn S."/>
            <person name="Roh S."/>
        </authorList>
    </citation>
    <scope>NUCLEOTIDE SEQUENCE [LARGE SCALE GENOMIC DNA]</scope>
    <source>
        <strain evidence="11 12">CBA4606</strain>
    </source>
</reference>
<dbReference type="GO" id="GO:0005886">
    <property type="term" value="C:plasma membrane"/>
    <property type="evidence" value="ECO:0007669"/>
    <property type="project" value="UniProtKB-SubCell"/>
</dbReference>
<evidence type="ECO:0000256" key="2">
    <source>
        <dbReference type="ARBA" id="ARBA00009772"/>
    </source>
</evidence>
<feature type="transmembrane region" description="Helical" evidence="10">
    <location>
        <begin position="212"/>
        <end position="234"/>
    </location>
</feature>
<comment type="function">
    <text evidence="1 10">Role in flagellar biosynthesis.</text>
</comment>
<accession>A0A5B8SVU7</accession>
<keyword evidence="11" id="KW-0282">Flagellum</keyword>
<evidence type="ECO:0000313" key="11">
    <source>
        <dbReference type="EMBL" id="QEA39695.1"/>
    </source>
</evidence>
<proteinExistence type="inferred from homology"/>
<comment type="similarity">
    <text evidence="2 10">Belongs to the FliR/MopE/SpaR family.</text>
</comment>
<dbReference type="Proteomes" id="UP000321272">
    <property type="component" value="Chromosome"/>
</dbReference>
<dbReference type="InterPro" id="IPR002010">
    <property type="entry name" value="T3SS_IM_R"/>
</dbReference>
<dbReference type="NCBIfam" id="TIGR01400">
    <property type="entry name" value="fliR"/>
    <property type="match status" value="1"/>
</dbReference>
<organism evidence="11 12">
    <name type="scientific">Pistricoccus aurantiacus</name>
    <dbReference type="NCBI Taxonomy" id="1883414"/>
    <lineage>
        <taxon>Bacteria</taxon>
        <taxon>Pseudomonadati</taxon>
        <taxon>Pseudomonadota</taxon>
        <taxon>Gammaproteobacteria</taxon>
        <taxon>Oceanospirillales</taxon>
        <taxon>Halomonadaceae</taxon>
        <taxon>Pistricoccus</taxon>
    </lineage>
</organism>
<feature type="transmembrane region" description="Helical" evidence="10">
    <location>
        <begin position="67"/>
        <end position="92"/>
    </location>
</feature>
<evidence type="ECO:0000256" key="7">
    <source>
        <dbReference type="ARBA" id="ARBA00023136"/>
    </source>
</evidence>
<keyword evidence="6 10" id="KW-1133">Transmembrane helix</keyword>
<evidence type="ECO:0000256" key="5">
    <source>
        <dbReference type="ARBA" id="ARBA00022692"/>
    </source>
</evidence>
<dbReference type="RefSeq" id="WP_147184743.1">
    <property type="nucleotide sequence ID" value="NZ_CP042382.1"/>
</dbReference>
<gene>
    <name evidence="11" type="primary">fliR</name>
    <name evidence="11" type="ORF">FGL86_11870</name>
</gene>
<keyword evidence="5 10" id="KW-0812">Transmembrane</keyword>
<dbReference type="AlphaFoldDB" id="A0A5B8SVU7"/>
<dbReference type="GO" id="GO:0044780">
    <property type="term" value="P:bacterial-type flagellum assembly"/>
    <property type="evidence" value="ECO:0007669"/>
    <property type="project" value="UniProtKB-UniRule"/>
</dbReference>
<dbReference type="PANTHER" id="PTHR30065:SF8">
    <property type="entry name" value="FLAGELLAR BIOSYNTHETIC PROTEIN FLIR"/>
    <property type="match status" value="1"/>
</dbReference>
<comment type="subcellular location">
    <subcellularLocation>
        <location evidence="10">Cell membrane</location>
        <topology evidence="10">Multi-pass membrane protein</topology>
    </subcellularLocation>
    <subcellularLocation>
        <location evidence="10">Bacterial flagellum basal body</location>
    </subcellularLocation>
</comment>
<evidence type="ECO:0000256" key="10">
    <source>
        <dbReference type="RuleBase" id="RU362071"/>
    </source>
</evidence>
<feature type="transmembrane region" description="Helical" evidence="10">
    <location>
        <begin position="172"/>
        <end position="200"/>
    </location>
</feature>
<evidence type="ECO:0000256" key="8">
    <source>
        <dbReference type="ARBA" id="ARBA00023143"/>
    </source>
</evidence>
<dbReference type="EMBL" id="CP042382">
    <property type="protein sequence ID" value="QEA39695.1"/>
    <property type="molecule type" value="Genomic_DNA"/>
</dbReference>
<dbReference type="InterPro" id="IPR006303">
    <property type="entry name" value="FliR"/>
</dbReference>
<dbReference type="PANTHER" id="PTHR30065">
    <property type="entry name" value="FLAGELLAR BIOSYNTHETIC PROTEIN FLIR"/>
    <property type="match status" value="1"/>
</dbReference>
<dbReference type="GO" id="GO:0009425">
    <property type="term" value="C:bacterial-type flagellum basal body"/>
    <property type="evidence" value="ECO:0007669"/>
    <property type="project" value="UniProtKB-SubCell"/>
</dbReference>
<dbReference type="GO" id="GO:0006605">
    <property type="term" value="P:protein targeting"/>
    <property type="evidence" value="ECO:0007669"/>
    <property type="project" value="UniProtKB-UniRule"/>
</dbReference>
<dbReference type="PRINTS" id="PR00953">
    <property type="entry name" value="TYPE3IMRPROT"/>
</dbReference>
<evidence type="ECO:0000256" key="3">
    <source>
        <dbReference type="ARBA" id="ARBA00021717"/>
    </source>
</evidence>
<name>A0A5B8SVU7_9GAMM</name>
<dbReference type="OrthoDB" id="9797790at2"/>
<evidence type="ECO:0000256" key="6">
    <source>
        <dbReference type="ARBA" id="ARBA00022989"/>
    </source>
</evidence>
<feature type="transmembrane region" description="Helical" evidence="10">
    <location>
        <begin position="129"/>
        <end position="160"/>
    </location>
</feature>
<sequence length="264" mass="28354">MLTLDFAQLQSWLVMFLWPFVRLTAFLAASPLWGHNSVPNQVKVGLAMLLCVAIAPGLPPLPDVPLFSWAGFGILVEQIIIGVAIGLVMRIVLATVQAAGEYIGLQMGLAFATFFSPDTGSNDVVVSRFLYMVTLLMFLAVDAHLIVIQILATSFSVLPIGALGPEIAGFDLLVRFAGTIFSSGLLLSLPLVAALLTINLSMGILNRAAPQLTIFSIGFPMTLTVGLFLIMVLMTDFGRFLQRLFETGLGFQQQLLQALAPLGS</sequence>
<evidence type="ECO:0000256" key="9">
    <source>
        <dbReference type="NCBIfam" id="TIGR01400"/>
    </source>
</evidence>
<keyword evidence="8 10" id="KW-0975">Bacterial flagellum</keyword>
<evidence type="ECO:0000256" key="1">
    <source>
        <dbReference type="ARBA" id="ARBA00002578"/>
    </source>
</evidence>
<keyword evidence="12" id="KW-1185">Reference proteome</keyword>
<keyword evidence="11" id="KW-0969">Cilium</keyword>
<feature type="transmembrane region" description="Helical" evidence="10">
    <location>
        <begin position="12"/>
        <end position="32"/>
    </location>
</feature>
<evidence type="ECO:0000313" key="12">
    <source>
        <dbReference type="Proteomes" id="UP000321272"/>
    </source>
</evidence>
<keyword evidence="7 10" id="KW-0472">Membrane</keyword>
<dbReference type="KEGG" id="paur:FGL86_11870"/>
<evidence type="ECO:0000256" key="4">
    <source>
        <dbReference type="ARBA" id="ARBA00022475"/>
    </source>
</evidence>
<dbReference type="Pfam" id="PF01311">
    <property type="entry name" value="Bac_export_1"/>
    <property type="match status" value="1"/>
</dbReference>